<dbReference type="Proteomes" id="UP000499080">
    <property type="component" value="Unassembled WGS sequence"/>
</dbReference>
<comment type="caution">
    <text evidence="1">The sequence shown here is derived from an EMBL/GenBank/DDBJ whole genome shotgun (WGS) entry which is preliminary data.</text>
</comment>
<keyword evidence="2" id="KW-1185">Reference proteome</keyword>
<evidence type="ECO:0000313" key="2">
    <source>
        <dbReference type="Proteomes" id="UP000499080"/>
    </source>
</evidence>
<protein>
    <submittedName>
        <fullName evidence="1">Uncharacterized protein</fullName>
    </submittedName>
</protein>
<evidence type="ECO:0000313" key="1">
    <source>
        <dbReference type="EMBL" id="GBN31533.1"/>
    </source>
</evidence>
<name>A0A4Y2MXV7_ARAVE</name>
<gene>
    <name evidence="1" type="ORF">AVEN_39558_1</name>
</gene>
<accession>A0A4Y2MXV7</accession>
<proteinExistence type="predicted"/>
<organism evidence="1 2">
    <name type="scientific">Araneus ventricosus</name>
    <name type="common">Orbweaver spider</name>
    <name type="synonym">Epeira ventricosa</name>
    <dbReference type="NCBI Taxonomy" id="182803"/>
    <lineage>
        <taxon>Eukaryota</taxon>
        <taxon>Metazoa</taxon>
        <taxon>Ecdysozoa</taxon>
        <taxon>Arthropoda</taxon>
        <taxon>Chelicerata</taxon>
        <taxon>Arachnida</taxon>
        <taxon>Araneae</taxon>
        <taxon>Araneomorphae</taxon>
        <taxon>Entelegynae</taxon>
        <taxon>Araneoidea</taxon>
        <taxon>Araneidae</taxon>
        <taxon>Araneus</taxon>
    </lineage>
</organism>
<dbReference type="AlphaFoldDB" id="A0A4Y2MXV7"/>
<sequence>MVGEVVAEETFVKDFSDEAFLIIISDFPSDLICETVCSSSISWIVDLLPSLSNLIAEGDVLNDIRRKFSVVTINEFRSGRQVYCSENGTVEFRNSFVNIINALDVGVPRERGAHNLLEFDSVSSFNNLAFGCEVDININFKSRVEMEPCGGL</sequence>
<reference evidence="1 2" key="1">
    <citation type="journal article" date="2019" name="Sci. Rep.">
        <title>Orb-weaving spider Araneus ventricosus genome elucidates the spidroin gene catalogue.</title>
        <authorList>
            <person name="Kono N."/>
            <person name="Nakamura H."/>
            <person name="Ohtoshi R."/>
            <person name="Moran D.A.P."/>
            <person name="Shinohara A."/>
            <person name="Yoshida Y."/>
            <person name="Fujiwara M."/>
            <person name="Mori M."/>
            <person name="Tomita M."/>
            <person name="Arakawa K."/>
        </authorList>
    </citation>
    <scope>NUCLEOTIDE SEQUENCE [LARGE SCALE GENOMIC DNA]</scope>
</reference>
<dbReference type="EMBL" id="BGPR01008093">
    <property type="protein sequence ID" value="GBN31533.1"/>
    <property type="molecule type" value="Genomic_DNA"/>
</dbReference>